<accession>A0ABP7HIZ6</accession>
<keyword evidence="8 11" id="KW-1133">Transmembrane helix</keyword>
<keyword evidence="5" id="KW-0808">Transferase</keyword>
<feature type="transmembrane region" description="Helical" evidence="11">
    <location>
        <begin position="20"/>
        <end position="41"/>
    </location>
</feature>
<dbReference type="CDD" id="cd00082">
    <property type="entry name" value="HisKA"/>
    <property type="match status" value="1"/>
</dbReference>
<dbReference type="SMART" id="SM00388">
    <property type="entry name" value="HisKA"/>
    <property type="match status" value="1"/>
</dbReference>
<dbReference type="PROSITE" id="PS50109">
    <property type="entry name" value="HIS_KIN"/>
    <property type="match status" value="1"/>
</dbReference>
<dbReference type="EC" id="2.7.13.3" evidence="3"/>
<dbReference type="Gene3D" id="3.30.565.10">
    <property type="entry name" value="Histidine kinase-like ATPase, C-terminal domain"/>
    <property type="match status" value="1"/>
</dbReference>
<dbReference type="InterPro" id="IPR003594">
    <property type="entry name" value="HATPase_dom"/>
</dbReference>
<evidence type="ECO:0000256" key="2">
    <source>
        <dbReference type="ARBA" id="ARBA00004236"/>
    </source>
</evidence>
<evidence type="ECO:0000256" key="6">
    <source>
        <dbReference type="ARBA" id="ARBA00022692"/>
    </source>
</evidence>
<dbReference type="Gene3D" id="1.10.287.130">
    <property type="match status" value="1"/>
</dbReference>
<dbReference type="PANTHER" id="PTHR45436:SF5">
    <property type="entry name" value="SENSOR HISTIDINE KINASE TRCS"/>
    <property type="match status" value="1"/>
</dbReference>
<dbReference type="Pfam" id="PF02518">
    <property type="entry name" value="HATPase_c"/>
    <property type="match status" value="1"/>
</dbReference>
<keyword evidence="10 11" id="KW-0472">Membrane</keyword>
<gene>
    <name evidence="13" type="ORF">GCM10022380_09700</name>
</gene>
<dbReference type="PRINTS" id="PR00344">
    <property type="entry name" value="BCTRLSENSOR"/>
</dbReference>
<keyword evidence="4" id="KW-0597">Phosphoprotein</keyword>
<dbReference type="EMBL" id="BAABCM010000001">
    <property type="protein sequence ID" value="GAA3794814.1"/>
    <property type="molecule type" value="Genomic_DNA"/>
</dbReference>
<protein>
    <recommendedName>
        <fullName evidence="3">histidine kinase</fullName>
        <ecNumber evidence="3">2.7.13.3</ecNumber>
    </recommendedName>
</protein>
<keyword evidence="6 11" id="KW-0812">Transmembrane</keyword>
<keyword evidence="7 13" id="KW-0418">Kinase</keyword>
<evidence type="ECO:0000256" key="5">
    <source>
        <dbReference type="ARBA" id="ARBA00022679"/>
    </source>
</evidence>
<comment type="caution">
    <text evidence="13">The sequence shown here is derived from an EMBL/GenBank/DDBJ whole genome shotgun (WGS) entry which is preliminary data.</text>
</comment>
<name>A0ABP7HIZ6_9PSEU</name>
<dbReference type="SMART" id="SM00387">
    <property type="entry name" value="HATPase_c"/>
    <property type="match status" value="1"/>
</dbReference>
<evidence type="ECO:0000256" key="1">
    <source>
        <dbReference type="ARBA" id="ARBA00000085"/>
    </source>
</evidence>
<dbReference type="InterPro" id="IPR036097">
    <property type="entry name" value="HisK_dim/P_sf"/>
</dbReference>
<keyword evidence="9" id="KW-0902">Two-component regulatory system</keyword>
<dbReference type="Pfam" id="PF00512">
    <property type="entry name" value="HisKA"/>
    <property type="match status" value="1"/>
</dbReference>
<dbReference type="InterPro" id="IPR005467">
    <property type="entry name" value="His_kinase_dom"/>
</dbReference>
<reference evidence="14" key="1">
    <citation type="journal article" date="2019" name="Int. J. Syst. Evol. Microbiol.">
        <title>The Global Catalogue of Microorganisms (GCM) 10K type strain sequencing project: providing services to taxonomists for standard genome sequencing and annotation.</title>
        <authorList>
            <consortium name="The Broad Institute Genomics Platform"/>
            <consortium name="The Broad Institute Genome Sequencing Center for Infectious Disease"/>
            <person name="Wu L."/>
            <person name="Ma J."/>
        </authorList>
    </citation>
    <scope>NUCLEOTIDE SEQUENCE [LARGE SCALE GENOMIC DNA]</scope>
    <source>
        <strain evidence="14">JCM 17017</strain>
    </source>
</reference>
<dbReference type="PANTHER" id="PTHR45436">
    <property type="entry name" value="SENSOR HISTIDINE KINASE YKOH"/>
    <property type="match status" value="1"/>
</dbReference>
<dbReference type="InterPro" id="IPR004358">
    <property type="entry name" value="Sig_transdc_His_kin-like_C"/>
</dbReference>
<dbReference type="InterPro" id="IPR036890">
    <property type="entry name" value="HATPase_C_sf"/>
</dbReference>
<feature type="transmembrane region" description="Helical" evidence="11">
    <location>
        <begin position="144"/>
        <end position="166"/>
    </location>
</feature>
<evidence type="ECO:0000256" key="4">
    <source>
        <dbReference type="ARBA" id="ARBA00022553"/>
    </source>
</evidence>
<comment type="subcellular location">
    <subcellularLocation>
        <location evidence="2">Cell membrane</location>
    </subcellularLocation>
</comment>
<evidence type="ECO:0000256" key="3">
    <source>
        <dbReference type="ARBA" id="ARBA00012438"/>
    </source>
</evidence>
<evidence type="ECO:0000256" key="8">
    <source>
        <dbReference type="ARBA" id="ARBA00022989"/>
    </source>
</evidence>
<dbReference type="RefSeq" id="WP_237336512.1">
    <property type="nucleotide sequence ID" value="NZ_BAABCM010000001.1"/>
</dbReference>
<dbReference type="InterPro" id="IPR050428">
    <property type="entry name" value="TCS_sensor_his_kinase"/>
</dbReference>
<dbReference type="Proteomes" id="UP001501624">
    <property type="component" value="Unassembled WGS sequence"/>
</dbReference>
<keyword evidence="14" id="KW-1185">Reference proteome</keyword>
<evidence type="ECO:0000259" key="12">
    <source>
        <dbReference type="PROSITE" id="PS50109"/>
    </source>
</evidence>
<comment type="catalytic activity">
    <reaction evidence="1">
        <text>ATP + protein L-histidine = ADP + protein N-phospho-L-histidine.</text>
        <dbReference type="EC" id="2.7.13.3"/>
    </reaction>
</comment>
<dbReference type="SUPFAM" id="SSF55874">
    <property type="entry name" value="ATPase domain of HSP90 chaperone/DNA topoisomerase II/histidine kinase"/>
    <property type="match status" value="1"/>
</dbReference>
<proteinExistence type="predicted"/>
<sequence>MTRSPDERVLRRTAWRVGLQTAAAVAVTVAVLGAVAGLVVLRSQHHAEDQLVRSAIDQADDVGDPPAGTWLVVLDGERRSATPGLPAGLPGAADLRQTAQDHLARSSDVHAGGREYRLRTEPFRNGAIQVVLDLRGEHEERERLVQALLIAGSAGLVLAALAGAWLGRRAVAPLAAALALQRRFVADAGHELRTPVTLLSTRAQLIRRRLRKGGDPAALASEADELVRDAGVLAGVLDDLLVAADPREPPADRLDLGRLADEAAGAARAEARARAVVVRTETGRAPVTGSEVSLRRAVTALLDNAIRHARREVLVHVAREGRAVVLTVTDDGPGIDESVLPTIFDRFSSGAGDGGAGARRRYGLGLALVSEIVARHGGSVTAGNPAAGGARLQVRLPAARFPETTKNSPAG</sequence>
<evidence type="ECO:0000256" key="9">
    <source>
        <dbReference type="ARBA" id="ARBA00023012"/>
    </source>
</evidence>
<dbReference type="InterPro" id="IPR003661">
    <property type="entry name" value="HisK_dim/P_dom"/>
</dbReference>
<dbReference type="SUPFAM" id="SSF47384">
    <property type="entry name" value="Homodimeric domain of signal transducing histidine kinase"/>
    <property type="match status" value="1"/>
</dbReference>
<dbReference type="CDD" id="cd00075">
    <property type="entry name" value="HATPase"/>
    <property type="match status" value="1"/>
</dbReference>
<evidence type="ECO:0000313" key="13">
    <source>
        <dbReference type="EMBL" id="GAA3794814.1"/>
    </source>
</evidence>
<organism evidence="13 14">
    <name type="scientific">Amycolatopsis tucumanensis</name>
    <dbReference type="NCBI Taxonomy" id="401106"/>
    <lineage>
        <taxon>Bacteria</taxon>
        <taxon>Bacillati</taxon>
        <taxon>Actinomycetota</taxon>
        <taxon>Actinomycetes</taxon>
        <taxon>Pseudonocardiales</taxon>
        <taxon>Pseudonocardiaceae</taxon>
        <taxon>Amycolatopsis</taxon>
    </lineage>
</organism>
<evidence type="ECO:0000256" key="11">
    <source>
        <dbReference type="SAM" id="Phobius"/>
    </source>
</evidence>
<evidence type="ECO:0000313" key="14">
    <source>
        <dbReference type="Proteomes" id="UP001501624"/>
    </source>
</evidence>
<feature type="domain" description="Histidine kinase" evidence="12">
    <location>
        <begin position="187"/>
        <end position="400"/>
    </location>
</feature>
<dbReference type="GO" id="GO:0016301">
    <property type="term" value="F:kinase activity"/>
    <property type="evidence" value="ECO:0007669"/>
    <property type="project" value="UniProtKB-KW"/>
</dbReference>
<evidence type="ECO:0000256" key="10">
    <source>
        <dbReference type="ARBA" id="ARBA00023136"/>
    </source>
</evidence>
<evidence type="ECO:0000256" key="7">
    <source>
        <dbReference type="ARBA" id="ARBA00022777"/>
    </source>
</evidence>